<feature type="compositionally biased region" description="Basic and acidic residues" evidence="1">
    <location>
        <begin position="80"/>
        <end position="110"/>
    </location>
</feature>
<dbReference type="Proteomes" id="UP000179807">
    <property type="component" value="Unassembled WGS sequence"/>
</dbReference>
<dbReference type="GeneID" id="94827636"/>
<dbReference type="EMBL" id="MLAK01000782">
    <property type="protein sequence ID" value="OHT04743.1"/>
    <property type="molecule type" value="Genomic_DNA"/>
</dbReference>
<evidence type="ECO:0000256" key="1">
    <source>
        <dbReference type="SAM" id="MobiDB-lite"/>
    </source>
</evidence>
<proteinExistence type="predicted"/>
<evidence type="ECO:0000313" key="2">
    <source>
        <dbReference type="EMBL" id="OHT04743.1"/>
    </source>
</evidence>
<dbReference type="RefSeq" id="XP_068357879.1">
    <property type="nucleotide sequence ID" value="XM_068492932.1"/>
</dbReference>
<gene>
    <name evidence="2" type="ORF">TRFO_06176</name>
</gene>
<dbReference type="AlphaFoldDB" id="A0A1J4JZZ8"/>
<protein>
    <submittedName>
        <fullName evidence="2">Uncharacterized protein</fullName>
    </submittedName>
</protein>
<organism evidence="2 3">
    <name type="scientific">Tritrichomonas foetus</name>
    <dbReference type="NCBI Taxonomy" id="1144522"/>
    <lineage>
        <taxon>Eukaryota</taxon>
        <taxon>Metamonada</taxon>
        <taxon>Parabasalia</taxon>
        <taxon>Tritrichomonadida</taxon>
        <taxon>Tritrichomonadidae</taxon>
        <taxon>Tritrichomonas</taxon>
    </lineage>
</organism>
<keyword evidence="3" id="KW-1185">Reference proteome</keyword>
<evidence type="ECO:0000313" key="3">
    <source>
        <dbReference type="Proteomes" id="UP000179807"/>
    </source>
</evidence>
<dbReference type="VEuPathDB" id="TrichDB:TRFO_06176"/>
<name>A0A1J4JZZ8_9EUKA</name>
<feature type="region of interest" description="Disordered" evidence="1">
    <location>
        <begin position="1"/>
        <end position="126"/>
    </location>
</feature>
<feature type="compositionally biased region" description="Low complexity" evidence="1">
    <location>
        <begin position="66"/>
        <end position="79"/>
    </location>
</feature>
<accession>A0A1J4JZZ8</accession>
<feature type="compositionally biased region" description="Polar residues" evidence="1">
    <location>
        <begin position="21"/>
        <end position="36"/>
    </location>
</feature>
<reference evidence="2" key="1">
    <citation type="submission" date="2016-10" db="EMBL/GenBank/DDBJ databases">
        <authorList>
            <person name="Benchimol M."/>
            <person name="Almeida L.G."/>
            <person name="Vasconcelos A.T."/>
            <person name="Perreira-Neves A."/>
            <person name="Rosa I.A."/>
            <person name="Tasca T."/>
            <person name="Bogo M.R."/>
            <person name="de Souza W."/>
        </authorList>
    </citation>
    <scope>NUCLEOTIDE SEQUENCE [LARGE SCALE GENOMIC DNA]</scope>
    <source>
        <strain evidence="2">K</strain>
    </source>
</reference>
<comment type="caution">
    <text evidence="2">The sequence shown here is derived from an EMBL/GenBank/DDBJ whole genome shotgun (WGS) entry which is preliminary data.</text>
</comment>
<sequence>MAERNNREGNSQQRLYYEPSRSYSAYMNNWNPNSDFQRYERKNRNSNNYRPSYRNHDSGYWPQQQRNYDNPDPNNGYPYRRFEKDNYRNQSFEQRRQDDKPVFEYHRHGQPDYQQQTQQQSKLTPEEKYQNKIEDSIFIANEQHKMNQVHGLYQAPLHEIEDPWD</sequence>